<dbReference type="EMBL" id="CP106982">
    <property type="protein sequence ID" value="UYF96741.1"/>
    <property type="molecule type" value="Genomic_DNA"/>
</dbReference>
<reference evidence="3" key="2">
    <citation type="submission" date="2019-10" db="EMBL/GenBank/DDBJ databases">
        <title>Draft genome sequence of Rhodococcus aetherivorans JCM 14343.</title>
        <authorList>
            <person name="Inoue D."/>
            <person name="Nakazawa M."/>
            <person name="Yamamoto N."/>
            <person name="Sei K."/>
            <person name="Ike M."/>
        </authorList>
    </citation>
    <scope>NUCLEOTIDE SEQUENCE</scope>
    <source>
        <strain evidence="3">JCM 14343</strain>
    </source>
</reference>
<sequence>MSTQNPGPQPEDTPGLDAGGGVQPGDTPPDAGQTSGLSHPQPNPSRVMPVFAILLIALIVLGVAAFFVARAFALFD</sequence>
<accession>N1MFJ8</accession>
<keyword evidence="5" id="KW-1185">Reference proteome</keyword>
<feature type="region of interest" description="Disordered" evidence="1">
    <location>
        <begin position="1"/>
        <end position="42"/>
    </location>
</feature>
<evidence type="ECO:0000313" key="3">
    <source>
        <dbReference type="EMBL" id="GES39302.1"/>
    </source>
</evidence>
<dbReference type="InterPro" id="IPR045512">
    <property type="entry name" value="DUF6480"/>
</dbReference>
<dbReference type="KEGG" id="rav:AAT18_15195"/>
<dbReference type="RefSeq" id="WP_006943781.1">
    <property type="nucleotide sequence ID" value="NZ_BAAAYP010000024.1"/>
</dbReference>
<evidence type="ECO:0000313" key="5">
    <source>
        <dbReference type="Proteomes" id="UP000325466"/>
    </source>
</evidence>
<keyword evidence="2" id="KW-0472">Membrane</keyword>
<keyword evidence="2" id="KW-0812">Transmembrane</keyword>
<organism evidence="4 6">
    <name type="scientific">Rhodococcus aetherivorans</name>
    <dbReference type="NCBI Taxonomy" id="191292"/>
    <lineage>
        <taxon>Bacteria</taxon>
        <taxon>Bacillati</taxon>
        <taxon>Actinomycetota</taxon>
        <taxon>Actinomycetes</taxon>
        <taxon>Mycobacteriales</taxon>
        <taxon>Nocardiaceae</taxon>
        <taxon>Rhodococcus</taxon>
    </lineage>
</organism>
<accession>A0A059MPN0</accession>
<name>A0A059MPN0_9NOCA</name>
<evidence type="ECO:0000256" key="1">
    <source>
        <dbReference type="SAM" id="MobiDB-lite"/>
    </source>
</evidence>
<evidence type="ECO:0000313" key="6">
    <source>
        <dbReference type="Proteomes" id="UP001163947"/>
    </source>
</evidence>
<reference evidence="4" key="3">
    <citation type="submission" date="2022-09" db="EMBL/GenBank/DDBJ databases">
        <title>The genome sequence of Rhodococcus aetherivorans N1.</title>
        <authorList>
            <person name="Jiang W."/>
        </authorList>
    </citation>
    <scope>NUCLEOTIDE SEQUENCE</scope>
    <source>
        <strain evidence="4">N1</strain>
    </source>
</reference>
<evidence type="ECO:0000313" key="4">
    <source>
        <dbReference type="EMBL" id="UYF96741.1"/>
    </source>
</evidence>
<evidence type="ECO:0000256" key="2">
    <source>
        <dbReference type="SAM" id="Phobius"/>
    </source>
</evidence>
<accession>A0A0F6S8J8</accession>
<reference evidence="3 5" key="1">
    <citation type="journal article" date="2018" name="Biodegradation">
        <title>1,4-Dioxane degradation characteristics of Rhodococcus aetherivorans JCM 14343.</title>
        <authorList>
            <person name="Inoue D."/>
            <person name="Tsunoda T."/>
            <person name="Yamamoto N."/>
            <person name="Ike M."/>
            <person name="Sei K."/>
        </authorList>
    </citation>
    <scope>NUCLEOTIDE SEQUENCE [LARGE SCALE GENOMIC DNA]</scope>
    <source>
        <strain evidence="3 5">JCM 14343</strain>
    </source>
</reference>
<feature type="transmembrane region" description="Helical" evidence="2">
    <location>
        <begin position="50"/>
        <end position="75"/>
    </location>
</feature>
<gene>
    <name evidence="4" type="ORF">OCS65_13765</name>
    <name evidence="3" type="ORF">RAJCM14343_4570</name>
</gene>
<dbReference type="GeneID" id="83621504"/>
<dbReference type="Proteomes" id="UP001163947">
    <property type="component" value="Chromosome"/>
</dbReference>
<proteinExistence type="predicted"/>
<dbReference type="Pfam" id="PF20088">
    <property type="entry name" value="DUF6480"/>
    <property type="match status" value="1"/>
</dbReference>
<dbReference type="Proteomes" id="UP000325466">
    <property type="component" value="Unassembled WGS sequence"/>
</dbReference>
<protein>
    <submittedName>
        <fullName evidence="4">DUF6480 family protein</fullName>
    </submittedName>
</protein>
<dbReference type="AlphaFoldDB" id="A0A059MPN0"/>
<keyword evidence="2" id="KW-1133">Transmembrane helix</keyword>
<dbReference type="EMBL" id="BLAH01000113">
    <property type="protein sequence ID" value="GES39302.1"/>
    <property type="molecule type" value="Genomic_DNA"/>
</dbReference>